<dbReference type="SMR" id="A7UWS5"/>
<dbReference type="Proteomes" id="UP000001805">
    <property type="component" value="Chromosome 3, Linkage Group III"/>
</dbReference>
<dbReference type="HOGENOM" id="CLU_013661_4_1_1"/>
<dbReference type="Pfam" id="PF13520">
    <property type="entry name" value="AA_permease_2"/>
    <property type="match status" value="1"/>
</dbReference>
<organism evidence="7 8">
    <name type="scientific">Neurospora crassa (strain ATCC 24698 / 74-OR23-1A / CBS 708.71 / DSM 1257 / FGSC 987)</name>
    <dbReference type="NCBI Taxonomy" id="367110"/>
    <lineage>
        <taxon>Eukaryota</taxon>
        <taxon>Fungi</taxon>
        <taxon>Dikarya</taxon>
        <taxon>Ascomycota</taxon>
        <taxon>Pezizomycotina</taxon>
        <taxon>Sordariomycetes</taxon>
        <taxon>Sordariomycetidae</taxon>
        <taxon>Sordariales</taxon>
        <taxon>Sordariaceae</taxon>
        <taxon>Neurospora</taxon>
    </lineage>
</organism>
<dbReference type="PANTHER" id="PTHR11785">
    <property type="entry name" value="AMINO ACID TRANSPORTER"/>
    <property type="match status" value="1"/>
</dbReference>
<feature type="region of interest" description="Disordered" evidence="5">
    <location>
        <begin position="571"/>
        <end position="607"/>
    </location>
</feature>
<comment type="subcellular location">
    <subcellularLocation>
        <location evidence="1">Membrane</location>
        <topology evidence="1">Multi-pass membrane protein</topology>
    </subcellularLocation>
</comment>
<feature type="transmembrane region" description="Helical" evidence="6">
    <location>
        <begin position="281"/>
        <end position="300"/>
    </location>
</feature>
<dbReference type="Gene3D" id="1.20.1740.10">
    <property type="entry name" value="Amino acid/polyamine transporter I"/>
    <property type="match status" value="1"/>
</dbReference>
<evidence type="ECO:0000256" key="4">
    <source>
        <dbReference type="ARBA" id="ARBA00023136"/>
    </source>
</evidence>
<evidence type="ECO:0000313" key="7">
    <source>
        <dbReference type="EMBL" id="EDO65105.2"/>
    </source>
</evidence>
<feature type="region of interest" description="Disordered" evidence="5">
    <location>
        <begin position="1"/>
        <end position="20"/>
    </location>
</feature>
<feature type="transmembrane region" description="Helical" evidence="6">
    <location>
        <begin position="61"/>
        <end position="81"/>
    </location>
</feature>
<reference evidence="7 8" key="1">
    <citation type="journal article" date="2003" name="Nature">
        <title>The genome sequence of the filamentous fungus Neurospora crassa.</title>
        <authorList>
            <person name="Galagan J.E."/>
            <person name="Calvo S.E."/>
            <person name="Borkovich K.A."/>
            <person name="Selker E.U."/>
            <person name="Read N.D."/>
            <person name="Jaffe D."/>
            <person name="FitzHugh W."/>
            <person name="Ma L.J."/>
            <person name="Smirnov S."/>
            <person name="Purcell S."/>
            <person name="Rehman B."/>
            <person name="Elkins T."/>
            <person name="Engels R."/>
            <person name="Wang S."/>
            <person name="Nielsen C.B."/>
            <person name="Butler J."/>
            <person name="Endrizzi M."/>
            <person name="Qui D."/>
            <person name="Ianakiev P."/>
            <person name="Bell-Pedersen D."/>
            <person name="Nelson M.A."/>
            <person name="Werner-Washburne M."/>
            <person name="Selitrennikoff C.P."/>
            <person name="Kinsey J.A."/>
            <person name="Braun E.L."/>
            <person name="Zelter A."/>
            <person name="Schulte U."/>
            <person name="Kothe G.O."/>
            <person name="Jedd G."/>
            <person name="Mewes W."/>
            <person name="Staben C."/>
            <person name="Marcotte E."/>
            <person name="Greenberg D."/>
            <person name="Roy A."/>
            <person name="Foley K."/>
            <person name="Naylor J."/>
            <person name="Stange-Thomann N."/>
            <person name="Barrett R."/>
            <person name="Gnerre S."/>
            <person name="Kamal M."/>
            <person name="Kamvysselis M."/>
            <person name="Mauceli E."/>
            <person name="Bielke C."/>
            <person name="Rudd S."/>
            <person name="Frishman D."/>
            <person name="Krystofova S."/>
            <person name="Rasmussen C."/>
            <person name="Metzenberg R.L."/>
            <person name="Perkins D.D."/>
            <person name="Kroken S."/>
            <person name="Cogoni C."/>
            <person name="Macino G."/>
            <person name="Catcheside D."/>
            <person name="Li W."/>
            <person name="Pratt R.J."/>
            <person name="Osmani S.A."/>
            <person name="DeSouza C.P."/>
            <person name="Glass L."/>
            <person name="Orbach M.J."/>
            <person name="Berglund J.A."/>
            <person name="Voelker R."/>
            <person name="Yarden O."/>
            <person name="Plamann M."/>
            <person name="Seiler S."/>
            <person name="Dunlap J."/>
            <person name="Radford A."/>
            <person name="Aramayo R."/>
            <person name="Natvig D.O."/>
            <person name="Alex L.A."/>
            <person name="Mannhaupt G."/>
            <person name="Ebbole D.J."/>
            <person name="Freitag M."/>
            <person name="Paulsen I."/>
            <person name="Sachs M.S."/>
            <person name="Lander E.S."/>
            <person name="Nusbaum C."/>
            <person name="Birren B."/>
        </authorList>
    </citation>
    <scope>NUCLEOTIDE SEQUENCE [LARGE SCALE GENOMIC DNA]</scope>
    <source>
        <strain evidence="8">ATCC 24698 / 74-OR23-1A / CBS 708.71 / DSM 1257 / FGSC 987</strain>
    </source>
</reference>
<keyword evidence="2 6" id="KW-0812">Transmembrane</keyword>
<dbReference type="InterPro" id="IPR002293">
    <property type="entry name" value="AA/rel_permease1"/>
</dbReference>
<evidence type="ECO:0000313" key="8">
    <source>
        <dbReference type="Proteomes" id="UP000001805"/>
    </source>
</evidence>
<dbReference type="GeneID" id="5847371"/>
<feature type="region of interest" description="Disordered" evidence="5">
    <location>
        <begin position="252"/>
        <end position="276"/>
    </location>
</feature>
<accession>A7UWS5</accession>
<dbReference type="VEuPathDB" id="FungiDB:NCU10675"/>
<dbReference type="FunCoup" id="A7UWS5">
    <property type="interactions" value="284"/>
</dbReference>
<dbReference type="STRING" id="367110.A7UWS5"/>
<protein>
    <submittedName>
        <fullName evidence="7">Methionine permease</fullName>
    </submittedName>
</protein>
<evidence type="ECO:0000256" key="3">
    <source>
        <dbReference type="ARBA" id="ARBA00022989"/>
    </source>
</evidence>
<feature type="transmembrane region" description="Helical" evidence="6">
    <location>
        <begin position="140"/>
        <end position="168"/>
    </location>
</feature>
<dbReference type="PaxDb" id="5141-EFNCRP00000006275"/>
<name>A7UWS5_NEUCR</name>
<evidence type="ECO:0000256" key="6">
    <source>
        <dbReference type="SAM" id="Phobius"/>
    </source>
</evidence>
<feature type="transmembrane region" description="Helical" evidence="6">
    <location>
        <begin position="93"/>
        <end position="115"/>
    </location>
</feature>
<dbReference type="OrthoDB" id="5982228at2759"/>
<feature type="transmembrane region" description="Helical" evidence="6">
    <location>
        <begin position="321"/>
        <end position="344"/>
    </location>
</feature>
<dbReference type="GO" id="GO:0016020">
    <property type="term" value="C:membrane"/>
    <property type="evidence" value="ECO:0007669"/>
    <property type="project" value="UniProtKB-SubCell"/>
</dbReference>
<evidence type="ECO:0000256" key="2">
    <source>
        <dbReference type="ARBA" id="ARBA00022692"/>
    </source>
</evidence>
<proteinExistence type="predicted"/>
<sequence>MNEPTIFEQSIHSKDKDPEVGEDAIYMPEYGANGRGPSRVGEEGEEEEDFRDYVFPEERKLGTWSTAFLIFNRVVGAGIFSTPSSIIHNTNSVGATLLFWVLGGVMTFCGLAVYLEFGTAIPRSGGEKVYLERVYRKPKYLATCIFAVQFILFAISTVGSVSFSSYLLRCVLGSPDTTTTGGTAQEDATKYEGTWLNRGIAVAAITAVCLIHAFLPRLGIWLSNGLGVFKLVLLILVVCTGFAALAGNMEGESPRNFSSFDGPGDATGNGDDQTDGMGNNVAGSAAGYALALLQVLYSYGGWENANYVLSEVRDAPKTLRLAAPIAIGTVTVLYVLANIAYFAAMTKDELSKSGVVPTAIFFTRVWGPSAFTERVMPLFLALSALGNVFAQSFAMPRVKQELAKEGTLPFSRFWASDWPEQKSPTGAILLHWIFTVALILGSSTKDVYQFLSNIFTYSGNWIKVFLGVGLLYLNFTPSENWTTPENKRFHSYPVLTVFWVVGLLYTCAAPFIPNTLLTKVHFSVVPALGTGMLVIGVMYWVVWAKVLPAFGFSIQHEVVVLPDGSERVKYKRVRPRGGRSGARGRRNGGRGGGRGGGGGGGTTVVWR</sequence>
<dbReference type="AlphaFoldDB" id="A7UWS5"/>
<gene>
    <name evidence="7" type="ORF">NCU10675</name>
</gene>
<dbReference type="FunFam" id="1.20.1740.10:FF:000106">
    <property type="entry name" value="Methionine transporter, putative (Eurofung)"/>
    <property type="match status" value="1"/>
</dbReference>
<dbReference type="PANTHER" id="PTHR11785:SF382">
    <property type="entry name" value="LOW-AFFINITY METHIONINE PERMEASE"/>
    <property type="match status" value="1"/>
</dbReference>
<feature type="transmembrane region" description="Helical" evidence="6">
    <location>
        <begin position="524"/>
        <end position="543"/>
    </location>
</feature>
<feature type="transmembrane region" description="Helical" evidence="6">
    <location>
        <begin position="494"/>
        <end position="512"/>
    </location>
</feature>
<feature type="transmembrane region" description="Helical" evidence="6">
    <location>
        <begin position="425"/>
        <end position="442"/>
    </location>
</feature>
<evidence type="ECO:0000256" key="1">
    <source>
        <dbReference type="ARBA" id="ARBA00004141"/>
    </source>
</evidence>
<feature type="transmembrane region" description="Helical" evidence="6">
    <location>
        <begin position="195"/>
        <end position="215"/>
    </location>
</feature>
<dbReference type="RefSeq" id="XP_001728196.2">
    <property type="nucleotide sequence ID" value="XM_001728144.2"/>
</dbReference>
<keyword evidence="3 6" id="KW-1133">Transmembrane helix</keyword>
<evidence type="ECO:0000256" key="5">
    <source>
        <dbReference type="SAM" id="MobiDB-lite"/>
    </source>
</evidence>
<keyword evidence="4 6" id="KW-0472">Membrane</keyword>
<dbReference type="EMBL" id="CM002238">
    <property type="protein sequence ID" value="EDO65105.2"/>
    <property type="molecule type" value="Genomic_DNA"/>
</dbReference>
<dbReference type="PIRSF" id="PIRSF006060">
    <property type="entry name" value="AA_transporter"/>
    <property type="match status" value="1"/>
</dbReference>
<dbReference type="KEGG" id="ncr:NCU10675"/>
<dbReference type="InParanoid" id="A7UWS5"/>
<feature type="transmembrane region" description="Helical" evidence="6">
    <location>
        <begin position="454"/>
        <end position="473"/>
    </location>
</feature>
<feature type="compositionally biased region" description="Gly residues" evidence="5">
    <location>
        <begin position="589"/>
        <end position="607"/>
    </location>
</feature>
<feature type="transmembrane region" description="Helical" evidence="6">
    <location>
        <begin position="227"/>
        <end position="247"/>
    </location>
</feature>
<feature type="region of interest" description="Disordered" evidence="5">
    <location>
        <begin position="27"/>
        <end position="46"/>
    </location>
</feature>
<dbReference type="InterPro" id="IPR050598">
    <property type="entry name" value="AminoAcid_Transporter"/>
</dbReference>
<dbReference type="GO" id="GO:0015179">
    <property type="term" value="F:L-amino acid transmembrane transporter activity"/>
    <property type="evidence" value="ECO:0000318"/>
    <property type="project" value="GO_Central"/>
</dbReference>
<dbReference type="GO" id="GO:0003333">
    <property type="term" value="P:amino acid transmembrane transport"/>
    <property type="evidence" value="ECO:0000318"/>
    <property type="project" value="GO_Central"/>
</dbReference>
<feature type="compositionally biased region" description="Basic residues" evidence="5">
    <location>
        <begin position="571"/>
        <end position="588"/>
    </location>
</feature>
<keyword evidence="8" id="KW-1185">Reference proteome</keyword>